<comment type="pathway">
    <text evidence="2">Cofactor biosynthesis; ubiquinone biosynthesis.</text>
</comment>
<comment type="caution">
    <text evidence="10">The sequence shown here is derived from an EMBL/GenBank/DDBJ whole genome shotgun (WGS) entry which is preliminary data.</text>
</comment>
<dbReference type="AlphaFoldDB" id="A0AAV3U6L9"/>
<dbReference type="GO" id="GO:0019168">
    <property type="term" value="F:2-polyprenylphenol 6-hydroxylase activity"/>
    <property type="evidence" value="ECO:0007669"/>
    <property type="project" value="TreeGrafter"/>
</dbReference>
<evidence type="ECO:0000256" key="6">
    <source>
        <dbReference type="ARBA" id="ARBA00023002"/>
    </source>
</evidence>
<keyword evidence="5" id="KW-0274">FAD</keyword>
<evidence type="ECO:0000313" key="11">
    <source>
        <dbReference type="Proteomes" id="UP001409585"/>
    </source>
</evidence>
<keyword evidence="6" id="KW-0560">Oxidoreductase</keyword>
<dbReference type="NCBIfam" id="TIGR01988">
    <property type="entry name" value="Ubi-OHases"/>
    <property type="match status" value="1"/>
</dbReference>
<dbReference type="RefSeq" id="WP_345424595.1">
    <property type="nucleotide sequence ID" value="NZ_AP031496.1"/>
</dbReference>
<gene>
    <name evidence="10" type="ORF">GCM10025791_32220</name>
</gene>
<dbReference type="EMBL" id="BAABLX010000028">
    <property type="protein sequence ID" value="GAA4949542.1"/>
    <property type="molecule type" value="Genomic_DNA"/>
</dbReference>
<dbReference type="PROSITE" id="PS01304">
    <property type="entry name" value="UBIH"/>
    <property type="match status" value="1"/>
</dbReference>
<evidence type="ECO:0000256" key="2">
    <source>
        <dbReference type="ARBA" id="ARBA00004749"/>
    </source>
</evidence>
<evidence type="ECO:0000256" key="5">
    <source>
        <dbReference type="ARBA" id="ARBA00022827"/>
    </source>
</evidence>
<dbReference type="FunFam" id="3.50.50.60:FF:000021">
    <property type="entry name" value="Ubiquinone biosynthesis monooxygenase COQ6"/>
    <property type="match status" value="1"/>
</dbReference>
<evidence type="ECO:0000256" key="7">
    <source>
        <dbReference type="ARBA" id="ARBA00023033"/>
    </source>
</evidence>
<evidence type="ECO:0000259" key="9">
    <source>
        <dbReference type="Pfam" id="PF01494"/>
    </source>
</evidence>
<sequence>MVNEQSQSAPVKFDIVIVGGGVVGATLALQLAAIDKPTPLAIALVEAGAPVNADQPDLEPKSKPGGFDPRVVALTRRSEQLLHSLDAWAAIQADRACAYTDMHVWDADGTGVIHFSCAEVDAANLGHIVENRAVKAALYDQINQIEHIHCWHNAEVEALGGTEQVRDIILADGRVLSADLIIAADGARSKIRELAAMPLRQWEYGHKAIVTTVVTEKPHQFTAWQRFLTTGPLAFLPLQAEAQAGGEEHASSIVWSVTNDQADALMALSETEFNHQLSRAFEHTLGAITHSDQRFSFALTARHASDYHRPGLVLVGDAAHSIHPLAGQGVNLGLADTQVLAEEIARARRRSLSLGDASILRRYQRRRKSHNLLALAVMEGFKRLFGATALPVRLLRNVGLRRVNRMGWLKQQIIKLMLAGDESSAPHR</sequence>
<dbReference type="Proteomes" id="UP001409585">
    <property type="component" value="Unassembled WGS sequence"/>
</dbReference>
<dbReference type="InterPro" id="IPR036188">
    <property type="entry name" value="FAD/NAD-bd_sf"/>
</dbReference>
<comment type="cofactor">
    <cofactor evidence="1">
        <name>FAD</name>
        <dbReference type="ChEBI" id="CHEBI:57692"/>
    </cofactor>
</comment>
<evidence type="ECO:0000256" key="1">
    <source>
        <dbReference type="ARBA" id="ARBA00001974"/>
    </source>
</evidence>
<dbReference type="GO" id="GO:0110142">
    <property type="term" value="C:ubiquinone biosynthesis complex"/>
    <property type="evidence" value="ECO:0007669"/>
    <property type="project" value="UniProtKB-ARBA"/>
</dbReference>
<dbReference type="GO" id="GO:0071949">
    <property type="term" value="F:FAD binding"/>
    <property type="evidence" value="ECO:0007669"/>
    <property type="project" value="InterPro"/>
</dbReference>
<dbReference type="InterPro" id="IPR018168">
    <property type="entry name" value="Ubi_Hdrlase_CS"/>
</dbReference>
<evidence type="ECO:0000313" key="10">
    <source>
        <dbReference type="EMBL" id="GAA4949542.1"/>
    </source>
</evidence>
<dbReference type="PRINTS" id="PR00420">
    <property type="entry name" value="RNGMNOXGNASE"/>
</dbReference>
<dbReference type="PANTHER" id="PTHR43876:SF7">
    <property type="entry name" value="UBIQUINONE BIOSYNTHESIS MONOOXYGENASE COQ6, MITOCHONDRIAL"/>
    <property type="match status" value="1"/>
</dbReference>
<dbReference type="SUPFAM" id="SSF51905">
    <property type="entry name" value="FAD/NAD(P)-binding domain"/>
    <property type="match status" value="1"/>
</dbReference>
<proteinExistence type="inferred from homology"/>
<dbReference type="InterPro" id="IPR051205">
    <property type="entry name" value="UbiH/COQ6_monooxygenase"/>
</dbReference>
<keyword evidence="11" id="KW-1185">Reference proteome</keyword>
<organism evidence="10 11">
    <name type="scientific">Halioxenophilus aromaticivorans</name>
    <dbReference type="NCBI Taxonomy" id="1306992"/>
    <lineage>
        <taxon>Bacteria</taxon>
        <taxon>Pseudomonadati</taxon>
        <taxon>Pseudomonadota</taxon>
        <taxon>Gammaproteobacteria</taxon>
        <taxon>Alteromonadales</taxon>
        <taxon>Alteromonadaceae</taxon>
        <taxon>Halioxenophilus</taxon>
    </lineage>
</organism>
<name>A0AAV3U6L9_9ALTE</name>
<keyword evidence="7" id="KW-0503">Monooxygenase</keyword>
<dbReference type="GO" id="GO:0006744">
    <property type="term" value="P:ubiquinone biosynthetic process"/>
    <property type="evidence" value="ECO:0007669"/>
    <property type="project" value="InterPro"/>
</dbReference>
<accession>A0AAV3U6L9</accession>
<keyword evidence="4" id="KW-0285">Flavoprotein</keyword>
<comment type="similarity">
    <text evidence="3">Belongs to the UbiH/COQ6 family.</text>
</comment>
<comment type="subunit">
    <text evidence="8">Component of the Ubi complex metabolon, which regroups five ubiquinone biosynthesis proteins (UbiE, UbiF, UbiG, UbiH and UbiI) and two accessory factors (UbiK and the lipid-binding protein UbiJ).</text>
</comment>
<feature type="domain" description="FAD-binding" evidence="9">
    <location>
        <begin position="173"/>
        <end position="370"/>
    </location>
</feature>
<evidence type="ECO:0000256" key="4">
    <source>
        <dbReference type="ARBA" id="ARBA00022630"/>
    </source>
</evidence>
<protein>
    <submittedName>
        <fullName evidence="10">2-octaprenyl-3-methyl-6-methoxy-1,4-benzoquinol hydroxylase</fullName>
    </submittedName>
</protein>
<evidence type="ECO:0000256" key="3">
    <source>
        <dbReference type="ARBA" id="ARBA00005349"/>
    </source>
</evidence>
<dbReference type="PANTHER" id="PTHR43876">
    <property type="entry name" value="UBIQUINONE BIOSYNTHESIS MONOOXYGENASE COQ6, MITOCHONDRIAL"/>
    <property type="match status" value="1"/>
</dbReference>
<dbReference type="InterPro" id="IPR002938">
    <property type="entry name" value="FAD-bd"/>
</dbReference>
<dbReference type="InterPro" id="IPR010971">
    <property type="entry name" value="UbiH/COQ6"/>
</dbReference>
<dbReference type="Gene3D" id="3.50.50.60">
    <property type="entry name" value="FAD/NAD(P)-binding domain"/>
    <property type="match status" value="2"/>
</dbReference>
<evidence type="ECO:0000256" key="8">
    <source>
        <dbReference type="ARBA" id="ARBA00065734"/>
    </source>
</evidence>
<reference evidence="11" key="1">
    <citation type="journal article" date="2019" name="Int. J. Syst. Evol. Microbiol.">
        <title>The Global Catalogue of Microorganisms (GCM) 10K type strain sequencing project: providing services to taxonomists for standard genome sequencing and annotation.</title>
        <authorList>
            <consortium name="The Broad Institute Genomics Platform"/>
            <consortium name="The Broad Institute Genome Sequencing Center for Infectious Disease"/>
            <person name="Wu L."/>
            <person name="Ma J."/>
        </authorList>
    </citation>
    <scope>NUCLEOTIDE SEQUENCE [LARGE SCALE GENOMIC DNA]</scope>
    <source>
        <strain evidence="11">JCM 19134</strain>
    </source>
</reference>
<dbReference type="Pfam" id="PF01494">
    <property type="entry name" value="FAD_binding_3"/>
    <property type="match status" value="1"/>
</dbReference>